<reference evidence="1 2" key="1">
    <citation type="submission" date="2015-09" db="EMBL/GenBank/DDBJ databases">
        <authorList>
            <consortium name="Pathogen Informatics"/>
        </authorList>
    </citation>
    <scope>NUCLEOTIDE SEQUENCE [LARGE SCALE GENOMIC DNA]</scope>
    <source>
        <strain evidence="1 2">2789STDY5834855</strain>
    </source>
</reference>
<dbReference type="OrthoDB" id="15023at2"/>
<dbReference type="Proteomes" id="UP000095558">
    <property type="component" value="Unassembled WGS sequence"/>
</dbReference>
<evidence type="ECO:0000313" key="1">
    <source>
        <dbReference type="EMBL" id="CUO37285.1"/>
    </source>
</evidence>
<dbReference type="EMBL" id="CYZV01000022">
    <property type="protein sequence ID" value="CUO37285.1"/>
    <property type="molecule type" value="Genomic_DNA"/>
</dbReference>
<accession>A0A173ZZ04</accession>
<sequence>MYRTLVNSIKDDENFKKCNNNFNITKEDKEKGKIECPKCHSEKVIKFGFYNGIQRYKCKNEDCCKTFIDEKSNPFRYSKKFKENWEQYFELFIKGLSLRECAAKMGITLVTAFFWRHRFLADLCEKSYIKKIGSYVELTKLVLYENFKGDRGYHGEERDKIIVVNALNDYMDISSIIAGRKFLGFYEIRDNIIPRIDAKAYVVGFQDSRLKMFANALNEIRNVKLREDINELKIDLAYSNKVKKWLIKFNGVASKYLDHYLSWRAFEYKNNTEYERKNIFSMKKVYSQINVKAKISTYISWGNIKKRTIEI</sequence>
<proteinExistence type="predicted"/>
<dbReference type="InterPro" id="IPR051354">
    <property type="entry name" value="Transposase_27_IS1"/>
</dbReference>
<dbReference type="RefSeq" id="WP_156327438.1">
    <property type="nucleotide sequence ID" value="NZ_CYYT01000005.1"/>
</dbReference>
<name>A0A173ZZ04_9CLOT</name>
<evidence type="ECO:0000313" key="2">
    <source>
        <dbReference type="Proteomes" id="UP000095558"/>
    </source>
</evidence>
<gene>
    <name evidence="1" type="ORF">ERS852470_02154</name>
</gene>
<dbReference type="PANTHER" id="PTHR33293">
    <property type="entry name" value="INSERTION ELEMENT IS1 1 PROTEIN INSB-RELATED"/>
    <property type="match status" value="1"/>
</dbReference>
<protein>
    <submittedName>
        <fullName evidence="1">Transposase</fullName>
    </submittedName>
</protein>
<organism evidence="1 2">
    <name type="scientific">Clostridium disporicum</name>
    <dbReference type="NCBI Taxonomy" id="84024"/>
    <lineage>
        <taxon>Bacteria</taxon>
        <taxon>Bacillati</taxon>
        <taxon>Bacillota</taxon>
        <taxon>Clostridia</taxon>
        <taxon>Eubacteriales</taxon>
        <taxon>Clostridiaceae</taxon>
        <taxon>Clostridium</taxon>
    </lineage>
</organism>
<dbReference type="AlphaFoldDB" id="A0A173ZZ04"/>
<dbReference type="GeneID" id="83013587"/>
<dbReference type="PANTHER" id="PTHR33293:SF1">
    <property type="entry name" value="INSERTION ELEMENT IS1 1 PROTEIN INSB-RELATED"/>
    <property type="match status" value="1"/>
</dbReference>